<evidence type="ECO:0000259" key="18">
    <source>
        <dbReference type="Pfam" id="PF06455"/>
    </source>
</evidence>
<dbReference type="EMBL" id="SSNY01000001">
    <property type="protein sequence ID" value="THF59698.1"/>
    <property type="molecule type" value="Genomic_DNA"/>
</dbReference>
<evidence type="ECO:0000256" key="5">
    <source>
        <dbReference type="ARBA" id="ARBA00022660"/>
    </source>
</evidence>
<evidence type="ECO:0000313" key="19">
    <source>
        <dbReference type="EMBL" id="THF59698.1"/>
    </source>
</evidence>
<dbReference type="EC" id="7.1.1.2" evidence="2"/>
<feature type="transmembrane region" description="Helical" evidence="15">
    <location>
        <begin position="137"/>
        <end position="156"/>
    </location>
</feature>
<dbReference type="Pfam" id="PF00361">
    <property type="entry name" value="Proton_antipo_M"/>
    <property type="match status" value="1"/>
</dbReference>
<dbReference type="Gene3D" id="1.20.5.2700">
    <property type="match status" value="1"/>
</dbReference>
<feature type="transmembrane region" description="Helical" evidence="15">
    <location>
        <begin position="177"/>
        <end position="200"/>
    </location>
</feature>
<evidence type="ECO:0000256" key="15">
    <source>
        <dbReference type="SAM" id="Phobius"/>
    </source>
</evidence>
<feature type="transmembrane region" description="Helical" evidence="15">
    <location>
        <begin position="30"/>
        <end position="52"/>
    </location>
</feature>
<dbReference type="PRINTS" id="PR01434">
    <property type="entry name" value="NADHDHGNASE5"/>
</dbReference>
<keyword evidence="8" id="KW-0249">Electron transport</keyword>
<keyword evidence="9 15" id="KW-1133">Transmembrane helix</keyword>
<dbReference type="InterPro" id="IPR018393">
    <property type="entry name" value="NADHpl_OxRdtase_5_subgr"/>
</dbReference>
<feature type="transmembrane region" description="Helical" evidence="15">
    <location>
        <begin position="437"/>
        <end position="461"/>
    </location>
</feature>
<gene>
    <name evidence="19" type="primary">nuoL</name>
    <name evidence="19" type="ORF">E6C48_01135</name>
</gene>
<dbReference type="PANTHER" id="PTHR42829">
    <property type="entry name" value="NADH-UBIQUINONE OXIDOREDUCTASE CHAIN 5"/>
    <property type="match status" value="1"/>
</dbReference>
<dbReference type="InterPro" id="IPR001750">
    <property type="entry name" value="ND/Mrp_TM"/>
</dbReference>
<evidence type="ECO:0000259" key="16">
    <source>
        <dbReference type="Pfam" id="PF00361"/>
    </source>
</evidence>
<keyword evidence="5" id="KW-0679">Respiratory chain</keyword>
<feature type="transmembrane region" description="Helical" evidence="15">
    <location>
        <begin position="220"/>
        <end position="244"/>
    </location>
</feature>
<evidence type="ECO:0000256" key="9">
    <source>
        <dbReference type="ARBA" id="ARBA00022989"/>
    </source>
</evidence>
<dbReference type="PANTHER" id="PTHR42829:SF2">
    <property type="entry name" value="NADH-UBIQUINONE OXIDOREDUCTASE CHAIN 5"/>
    <property type="match status" value="1"/>
</dbReference>
<evidence type="ECO:0000256" key="12">
    <source>
        <dbReference type="ARBA" id="ARBA00023136"/>
    </source>
</evidence>
<feature type="transmembrane region" description="Helical" evidence="15">
    <location>
        <begin position="265"/>
        <end position="283"/>
    </location>
</feature>
<dbReference type="Pfam" id="PF06455">
    <property type="entry name" value="NADH5_C"/>
    <property type="match status" value="1"/>
</dbReference>
<dbReference type="NCBIfam" id="NF005141">
    <property type="entry name" value="PRK06590.1"/>
    <property type="match status" value="1"/>
</dbReference>
<dbReference type="InterPro" id="IPR001516">
    <property type="entry name" value="Proton_antipo_N"/>
</dbReference>
<dbReference type="NCBIfam" id="TIGR01974">
    <property type="entry name" value="NDH_I_L"/>
    <property type="match status" value="1"/>
</dbReference>
<feature type="transmembrane region" description="Helical" evidence="15">
    <location>
        <begin position="6"/>
        <end position="23"/>
    </location>
</feature>
<keyword evidence="12 15" id="KW-0472">Membrane</keyword>
<evidence type="ECO:0000256" key="4">
    <source>
        <dbReference type="ARBA" id="ARBA00022448"/>
    </source>
</evidence>
<protein>
    <recommendedName>
        <fullName evidence="3">NADH-ubiquinone oxidoreductase chain 5</fullName>
        <ecNumber evidence="2">7.1.1.2</ecNumber>
    </recommendedName>
</protein>
<organism evidence="19 20">
    <name type="scientific">Ollibium composti</name>
    <dbReference type="NCBI Taxonomy" id="2675109"/>
    <lineage>
        <taxon>Bacteria</taxon>
        <taxon>Pseudomonadati</taxon>
        <taxon>Pseudomonadota</taxon>
        <taxon>Alphaproteobacteria</taxon>
        <taxon>Hyphomicrobiales</taxon>
        <taxon>Phyllobacteriaceae</taxon>
        <taxon>Ollibium</taxon>
    </lineage>
</organism>
<feature type="domain" description="NADH-Ubiquinone oxidoreductase (complex I) chain 5 N-terminal" evidence="17">
    <location>
        <begin position="65"/>
        <end position="115"/>
    </location>
</feature>
<evidence type="ECO:0000256" key="14">
    <source>
        <dbReference type="RuleBase" id="RU000320"/>
    </source>
</evidence>
<feature type="transmembrane region" description="Helical" evidence="15">
    <location>
        <begin position="637"/>
        <end position="656"/>
    </location>
</feature>
<feature type="transmembrane region" description="Helical" evidence="15">
    <location>
        <begin position="355"/>
        <end position="372"/>
    </location>
</feature>
<feature type="transmembrane region" description="Helical" evidence="15">
    <location>
        <begin position="482"/>
        <end position="505"/>
    </location>
</feature>
<reference evidence="19 20" key="1">
    <citation type="submission" date="2019-04" db="EMBL/GenBank/DDBJ databases">
        <title>Mesorhizobium composti sp. nov., isolated from compost.</title>
        <authorList>
            <person name="Lin S.-Y."/>
            <person name="Hameed A."/>
            <person name="Hsieh Y.-T."/>
            <person name="Young C.-C."/>
        </authorList>
    </citation>
    <scope>NUCLEOTIDE SEQUENCE [LARGE SCALE GENOMIC DNA]</scope>
    <source>
        <strain evidence="19 20">CC-YTH430</strain>
    </source>
</reference>
<accession>A0ABY2QBN7</accession>
<feature type="transmembrane region" description="Helical" evidence="15">
    <location>
        <begin position="295"/>
        <end position="316"/>
    </location>
</feature>
<comment type="subcellular location">
    <subcellularLocation>
        <location evidence="1">Endomembrane system</location>
        <topology evidence="1">Multi-pass membrane protein</topology>
    </subcellularLocation>
    <subcellularLocation>
        <location evidence="14">Membrane</location>
        <topology evidence="14">Multi-pass membrane protein</topology>
    </subcellularLocation>
</comment>
<feature type="transmembrane region" description="Helical" evidence="15">
    <location>
        <begin position="534"/>
        <end position="555"/>
    </location>
</feature>
<proteinExistence type="predicted"/>
<evidence type="ECO:0000313" key="20">
    <source>
        <dbReference type="Proteomes" id="UP000306441"/>
    </source>
</evidence>
<keyword evidence="6 14" id="KW-0812">Transmembrane</keyword>
<keyword evidence="20" id="KW-1185">Reference proteome</keyword>
<dbReference type="PRINTS" id="PR01435">
    <property type="entry name" value="NPOXDRDTASE5"/>
</dbReference>
<keyword evidence="11" id="KW-0830">Ubiquinone</keyword>
<evidence type="ECO:0000256" key="8">
    <source>
        <dbReference type="ARBA" id="ARBA00022982"/>
    </source>
</evidence>
<evidence type="ECO:0000259" key="17">
    <source>
        <dbReference type="Pfam" id="PF00662"/>
    </source>
</evidence>
<keyword evidence="10" id="KW-0520">NAD</keyword>
<keyword evidence="4" id="KW-0813">Transport</keyword>
<name>A0ABY2QBN7_9HYPH</name>
<evidence type="ECO:0000256" key="6">
    <source>
        <dbReference type="ARBA" id="ARBA00022692"/>
    </source>
</evidence>
<feature type="domain" description="NADH dehydrogenase subunit 5 C-terminal" evidence="18">
    <location>
        <begin position="452"/>
        <end position="505"/>
    </location>
</feature>
<comment type="caution">
    <text evidence="19">The sequence shown here is derived from an EMBL/GenBank/DDBJ whole genome shotgun (WGS) entry which is preliminary data.</text>
</comment>
<feature type="domain" description="NADH:quinone oxidoreductase/Mrp antiporter transmembrane" evidence="16">
    <location>
        <begin position="131"/>
        <end position="442"/>
    </location>
</feature>
<evidence type="ECO:0000256" key="7">
    <source>
        <dbReference type="ARBA" id="ARBA00022967"/>
    </source>
</evidence>
<feature type="transmembrane region" description="Helical" evidence="15">
    <location>
        <begin position="392"/>
        <end position="417"/>
    </location>
</feature>
<dbReference type="Proteomes" id="UP000306441">
    <property type="component" value="Unassembled WGS sequence"/>
</dbReference>
<feature type="transmembrane region" description="Helical" evidence="15">
    <location>
        <begin position="114"/>
        <end position="131"/>
    </location>
</feature>
<dbReference type="Pfam" id="PF00662">
    <property type="entry name" value="Proton_antipo_N"/>
    <property type="match status" value="1"/>
</dbReference>
<evidence type="ECO:0000256" key="10">
    <source>
        <dbReference type="ARBA" id="ARBA00023027"/>
    </source>
</evidence>
<evidence type="ECO:0000256" key="11">
    <source>
        <dbReference type="ARBA" id="ARBA00023075"/>
    </source>
</evidence>
<dbReference type="InterPro" id="IPR010934">
    <property type="entry name" value="NADH_DH_su5_C"/>
</dbReference>
<feature type="transmembrane region" description="Helical" evidence="15">
    <location>
        <begin position="323"/>
        <end position="349"/>
    </location>
</feature>
<keyword evidence="7" id="KW-1278">Translocase</keyword>
<evidence type="ECO:0000256" key="1">
    <source>
        <dbReference type="ARBA" id="ARBA00004127"/>
    </source>
</evidence>
<dbReference type="RefSeq" id="WP_136353129.1">
    <property type="nucleotide sequence ID" value="NZ_SSNY01000001.1"/>
</dbReference>
<evidence type="ECO:0000256" key="13">
    <source>
        <dbReference type="ARBA" id="ARBA00049551"/>
    </source>
</evidence>
<evidence type="ECO:0000256" key="3">
    <source>
        <dbReference type="ARBA" id="ARBA00021096"/>
    </source>
</evidence>
<sequence length="657" mass="71658">MYQAIVFLPLIGFLVVGLFGNSLGAKASEFITSGLLVISAVLSWVAFFTVAFGDGEVFTVPVLRWIQSGGIDTSWALRIDTLTAVMLVVVNTVSSLVHIYSIGYMHHDPNRPRFFAYLSLFTFAMLMLVTADNLIQMFFGWEGVGLASYLLIGFWYKKPSANAAAIKAFVVNRVGDFGFILGIFGVFVLFGSVNLTTIFANAASYLPAEGAPEGAAVLTFLGYALDKGAAMTVVCLLLFMGAMGKSAQVPLHTWLPDAMEGPTPVSALIHAATMVTAGVFMLARLSPLFELSHTALTVVTFIGAITAFFAATVGLVQNDIKRVIAYSTCSQLGYMFVALGVGAYGAAIFHLFTHAFFKALLFLGSGSVIHAMSDEQDMRKMGGIRKLIPNTYWMMVIGTLALTGVGIPMTLVGFAGFFSKDAIIEASFVGENAVATFAFVLLVIGAAFTSFYSWRLIFMTFHGEPRASHEVMHHVHESPPVMLVPLYVLAAGAIFAGVLFSTYFVGEGYEHFWKAALFTGPDNHVLHEMHGVPLWVKLAPIVVTVLGFLVAWQFYIRKPALPAEVAGRHRGLYAFLLNKWYFDEVYDFLFVRFAKWLGYTLWKKGDGAVIDGLGPDGVSARVIDVTNRVVKLQTGYLYHYAFAMLIGVAALVTWMML</sequence>
<dbReference type="InterPro" id="IPR003945">
    <property type="entry name" value="NU5C-like"/>
</dbReference>
<comment type="catalytic activity">
    <reaction evidence="13">
        <text>a ubiquinone + NADH + 5 H(+)(in) = a ubiquinol + NAD(+) + 4 H(+)(out)</text>
        <dbReference type="Rhea" id="RHEA:29091"/>
        <dbReference type="Rhea" id="RHEA-COMP:9565"/>
        <dbReference type="Rhea" id="RHEA-COMP:9566"/>
        <dbReference type="ChEBI" id="CHEBI:15378"/>
        <dbReference type="ChEBI" id="CHEBI:16389"/>
        <dbReference type="ChEBI" id="CHEBI:17976"/>
        <dbReference type="ChEBI" id="CHEBI:57540"/>
        <dbReference type="ChEBI" id="CHEBI:57945"/>
        <dbReference type="EC" id="7.1.1.2"/>
    </reaction>
</comment>
<evidence type="ECO:0000256" key="2">
    <source>
        <dbReference type="ARBA" id="ARBA00012944"/>
    </source>
</evidence>
<feature type="transmembrane region" description="Helical" evidence="15">
    <location>
        <begin position="82"/>
        <end position="102"/>
    </location>
</feature>